<evidence type="ECO:0000256" key="1">
    <source>
        <dbReference type="SAM" id="MobiDB-lite"/>
    </source>
</evidence>
<feature type="region of interest" description="Disordered" evidence="1">
    <location>
        <begin position="1"/>
        <end position="28"/>
    </location>
</feature>
<accession>A0A8X6TMM4</accession>
<proteinExistence type="predicted"/>
<keyword evidence="2" id="KW-1133">Transmembrane helix</keyword>
<evidence type="ECO:0000313" key="4">
    <source>
        <dbReference type="Proteomes" id="UP000887013"/>
    </source>
</evidence>
<dbReference type="AlphaFoldDB" id="A0A8X6TMM4"/>
<feature type="transmembrane region" description="Helical" evidence="2">
    <location>
        <begin position="82"/>
        <end position="104"/>
    </location>
</feature>
<keyword evidence="2" id="KW-0472">Membrane</keyword>
<comment type="caution">
    <text evidence="3">The sequence shown here is derived from an EMBL/GenBank/DDBJ whole genome shotgun (WGS) entry which is preliminary data.</text>
</comment>
<sequence>MMESSSSDDSRHEIKSPEPCEKSDSGLNSSRTRLRLLASLLDEMCSKGKTRRASGLEVVWTLLHVMWFRLRGDQPDVELFYIPLFYLFSSLFQLSCSFSLFPVYRKIVKHLFGLAAPSKHFFPSSVSTIFSMKATHSGN</sequence>
<keyword evidence="2" id="KW-0812">Transmembrane</keyword>
<gene>
    <name evidence="3" type="ORF">NPIL_649111</name>
</gene>
<dbReference type="OrthoDB" id="6435380at2759"/>
<dbReference type="Proteomes" id="UP000887013">
    <property type="component" value="Unassembled WGS sequence"/>
</dbReference>
<evidence type="ECO:0000313" key="3">
    <source>
        <dbReference type="EMBL" id="GFT26955.1"/>
    </source>
</evidence>
<organism evidence="3 4">
    <name type="scientific">Nephila pilipes</name>
    <name type="common">Giant wood spider</name>
    <name type="synonym">Nephila maculata</name>
    <dbReference type="NCBI Taxonomy" id="299642"/>
    <lineage>
        <taxon>Eukaryota</taxon>
        <taxon>Metazoa</taxon>
        <taxon>Ecdysozoa</taxon>
        <taxon>Arthropoda</taxon>
        <taxon>Chelicerata</taxon>
        <taxon>Arachnida</taxon>
        <taxon>Araneae</taxon>
        <taxon>Araneomorphae</taxon>
        <taxon>Entelegynae</taxon>
        <taxon>Araneoidea</taxon>
        <taxon>Nephilidae</taxon>
        <taxon>Nephila</taxon>
    </lineage>
</organism>
<feature type="compositionally biased region" description="Basic and acidic residues" evidence="1">
    <location>
        <begin position="8"/>
        <end position="24"/>
    </location>
</feature>
<keyword evidence="4" id="KW-1185">Reference proteome</keyword>
<protein>
    <submittedName>
        <fullName evidence="3">Uncharacterized protein</fullName>
    </submittedName>
</protein>
<reference evidence="3" key="1">
    <citation type="submission" date="2020-08" db="EMBL/GenBank/DDBJ databases">
        <title>Multicomponent nature underlies the extraordinary mechanical properties of spider dragline silk.</title>
        <authorList>
            <person name="Kono N."/>
            <person name="Nakamura H."/>
            <person name="Mori M."/>
            <person name="Yoshida Y."/>
            <person name="Ohtoshi R."/>
            <person name="Malay A.D."/>
            <person name="Moran D.A.P."/>
            <person name="Tomita M."/>
            <person name="Numata K."/>
            <person name="Arakawa K."/>
        </authorList>
    </citation>
    <scope>NUCLEOTIDE SEQUENCE</scope>
</reference>
<dbReference type="EMBL" id="BMAW01060613">
    <property type="protein sequence ID" value="GFT26955.1"/>
    <property type="molecule type" value="Genomic_DNA"/>
</dbReference>
<name>A0A8X6TMM4_NEPPI</name>
<evidence type="ECO:0000256" key="2">
    <source>
        <dbReference type="SAM" id="Phobius"/>
    </source>
</evidence>